<evidence type="ECO:0000256" key="3">
    <source>
        <dbReference type="ARBA" id="ARBA00022475"/>
    </source>
</evidence>
<keyword evidence="5" id="KW-0997">Cell inner membrane</keyword>
<keyword evidence="8 11" id="KW-0472">Membrane</keyword>
<evidence type="ECO:0000256" key="10">
    <source>
        <dbReference type="ARBA" id="ARBA00030775"/>
    </source>
</evidence>
<evidence type="ECO:0000256" key="8">
    <source>
        <dbReference type="ARBA" id="ARBA00023136"/>
    </source>
</evidence>
<name>A0A3D8MFU1_9ALTE</name>
<evidence type="ECO:0000256" key="1">
    <source>
        <dbReference type="ARBA" id="ARBA00004377"/>
    </source>
</evidence>
<dbReference type="EMBL" id="QRHA01000001">
    <property type="protein sequence ID" value="RDV29441.1"/>
    <property type="molecule type" value="Genomic_DNA"/>
</dbReference>
<reference evidence="14" key="1">
    <citation type="submission" date="2018-08" db="EMBL/GenBank/DDBJ databases">
        <authorList>
            <person name="Zhang J."/>
            <person name="Du Z.-J."/>
        </authorList>
    </citation>
    <scope>NUCLEOTIDE SEQUENCE [LARGE SCALE GENOMIC DNA]</scope>
    <source>
        <strain evidence="14">KCTC 52655</strain>
    </source>
</reference>
<dbReference type="AlphaFoldDB" id="A0A3D8MFU1"/>
<dbReference type="Proteomes" id="UP000256561">
    <property type="component" value="Unassembled WGS sequence"/>
</dbReference>
<feature type="domain" description="General secretion pathway GspH" evidence="12">
    <location>
        <begin position="46"/>
        <end position="158"/>
    </location>
</feature>
<proteinExistence type="inferred from homology"/>
<keyword evidence="7 11" id="KW-1133">Transmembrane helix</keyword>
<gene>
    <name evidence="13" type="ORF">DXV75_02395</name>
</gene>
<evidence type="ECO:0000256" key="7">
    <source>
        <dbReference type="ARBA" id="ARBA00022989"/>
    </source>
</evidence>
<comment type="caution">
    <text evidence="13">The sequence shown here is derived from an EMBL/GenBank/DDBJ whole genome shotgun (WGS) entry which is preliminary data.</text>
</comment>
<dbReference type="Gene3D" id="3.30.700.10">
    <property type="entry name" value="Glycoprotein, Type 4 Pilin"/>
    <property type="match status" value="1"/>
</dbReference>
<comment type="subcellular location">
    <subcellularLocation>
        <location evidence="1">Cell inner membrane</location>
        <topology evidence="1">Single-pass membrane protein</topology>
    </subcellularLocation>
</comment>
<dbReference type="RefSeq" id="WP_115591756.1">
    <property type="nucleotide sequence ID" value="NZ_QRHA01000001.1"/>
</dbReference>
<evidence type="ECO:0000313" key="14">
    <source>
        <dbReference type="Proteomes" id="UP000256561"/>
    </source>
</evidence>
<evidence type="ECO:0000256" key="4">
    <source>
        <dbReference type="ARBA" id="ARBA00022481"/>
    </source>
</evidence>
<dbReference type="GO" id="GO:0015627">
    <property type="term" value="C:type II protein secretion system complex"/>
    <property type="evidence" value="ECO:0007669"/>
    <property type="project" value="InterPro"/>
</dbReference>
<keyword evidence="14" id="KW-1185">Reference proteome</keyword>
<dbReference type="NCBIfam" id="TIGR02532">
    <property type="entry name" value="IV_pilin_GFxxxE"/>
    <property type="match status" value="1"/>
</dbReference>
<evidence type="ECO:0000259" key="12">
    <source>
        <dbReference type="Pfam" id="PF12019"/>
    </source>
</evidence>
<sequence length="175" mass="18619">MMHCHRQQGFTLLELMITIAIIAIVVRIGAPSIITAQKNLVLKGAAESSYYTLQQARSHAVRQSNDIVVDFSGGTNWCIGITDQGDCDCGTANSCTVDGVEEVIRGDDYTSITMQNLNFGANNQATFDGVRGLSLGSAGSIELSDGDREIRVQLNNVGRANVCVVAGNVGTYQAC</sequence>
<dbReference type="InterPro" id="IPR022346">
    <property type="entry name" value="T2SS_GspH"/>
</dbReference>
<dbReference type="GO" id="GO:0005886">
    <property type="term" value="C:plasma membrane"/>
    <property type="evidence" value="ECO:0007669"/>
    <property type="project" value="UniProtKB-SubCell"/>
</dbReference>
<organism evidence="13 14">
    <name type="scientific">Alteromonas aestuariivivens</name>
    <dbReference type="NCBI Taxonomy" id="1938339"/>
    <lineage>
        <taxon>Bacteria</taxon>
        <taxon>Pseudomonadati</taxon>
        <taxon>Pseudomonadota</taxon>
        <taxon>Gammaproteobacteria</taxon>
        <taxon>Alteromonadales</taxon>
        <taxon>Alteromonadaceae</taxon>
        <taxon>Alteromonas/Salinimonas group</taxon>
        <taxon>Alteromonas</taxon>
    </lineage>
</organism>
<dbReference type="InterPro" id="IPR012902">
    <property type="entry name" value="N_methyl_site"/>
</dbReference>
<accession>A0A3D8MFU1</accession>
<dbReference type="Pfam" id="PF12019">
    <property type="entry name" value="GspH"/>
    <property type="match status" value="1"/>
</dbReference>
<feature type="transmembrane region" description="Helical" evidence="11">
    <location>
        <begin position="12"/>
        <end position="30"/>
    </location>
</feature>
<dbReference type="OrthoDB" id="6400290at2"/>
<evidence type="ECO:0000256" key="9">
    <source>
        <dbReference type="ARBA" id="ARBA00025772"/>
    </source>
</evidence>
<dbReference type="SUPFAM" id="SSF54523">
    <property type="entry name" value="Pili subunits"/>
    <property type="match status" value="1"/>
</dbReference>
<evidence type="ECO:0000313" key="13">
    <source>
        <dbReference type="EMBL" id="RDV29441.1"/>
    </source>
</evidence>
<dbReference type="GO" id="GO:0015628">
    <property type="term" value="P:protein secretion by the type II secretion system"/>
    <property type="evidence" value="ECO:0007669"/>
    <property type="project" value="InterPro"/>
</dbReference>
<dbReference type="Pfam" id="PF07963">
    <property type="entry name" value="N_methyl"/>
    <property type="match status" value="1"/>
</dbReference>
<evidence type="ECO:0000256" key="6">
    <source>
        <dbReference type="ARBA" id="ARBA00022692"/>
    </source>
</evidence>
<dbReference type="InterPro" id="IPR045584">
    <property type="entry name" value="Pilin-like"/>
</dbReference>
<keyword evidence="3" id="KW-1003">Cell membrane</keyword>
<protein>
    <recommendedName>
        <fullName evidence="2">Type II secretion system protein H</fullName>
    </recommendedName>
    <alternativeName>
        <fullName evidence="10">General secretion pathway protein H</fullName>
    </alternativeName>
</protein>
<keyword evidence="4" id="KW-0488">Methylation</keyword>
<evidence type="ECO:0000256" key="2">
    <source>
        <dbReference type="ARBA" id="ARBA00021549"/>
    </source>
</evidence>
<comment type="similarity">
    <text evidence="9">Belongs to the GSP H family.</text>
</comment>
<evidence type="ECO:0000256" key="11">
    <source>
        <dbReference type="SAM" id="Phobius"/>
    </source>
</evidence>
<keyword evidence="6 11" id="KW-0812">Transmembrane</keyword>
<evidence type="ECO:0000256" key="5">
    <source>
        <dbReference type="ARBA" id="ARBA00022519"/>
    </source>
</evidence>